<protein>
    <submittedName>
        <fullName evidence="6">PDZ and LIM domain protein 3</fullName>
    </submittedName>
</protein>
<dbReference type="Gene3D" id="2.30.42.10">
    <property type="match status" value="1"/>
</dbReference>
<evidence type="ECO:0000256" key="2">
    <source>
        <dbReference type="ARBA" id="ARBA00022490"/>
    </source>
</evidence>
<feature type="compositionally biased region" description="Polar residues" evidence="4">
    <location>
        <begin position="366"/>
        <end position="377"/>
    </location>
</feature>
<dbReference type="GO" id="GO:0001725">
    <property type="term" value="C:stress fiber"/>
    <property type="evidence" value="ECO:0007669"/>
    <property type="project" value="TreeGrafter"/>
</dbReference>
<dbReference type="InterPro" id="IPR036034">
    <property type="entry name" value="PDZ_sf"/>
</dbReference>
<evidence type="ECO:0000256" key="3">
    <source>
        <dbReference type="ARBA" id="ARBA00023038"/>
    </source>
</evidence>
<evidence type="ECO:0000313" key="7">
    <source>
        <dbReference type="Proteomes" id="UP000242188"/>
    </source>
</evidence>
<accession>A0A210QEM2</accession>
<dbReference type="GO" id="GO:0031941">
    <property type="term" value="C:filamentous actin"/>
    <property type="evidence" value="ECO:0007669"/>
    <property type="project" value="TreeGrafter"/>
</dbReference>
<feature type="compositionally biased region" description="Pro residues" evidence="4">
    <location>
        <begin position="499"/>
        <end position="517"/>
    </location>
</feature>
<proteinExistence type="predicted"/>
<dbReference type="GO" id="GO:0005912">
    <property type="term" value="C:adherens junction"/>
    <property type="evidence" value="ECO:0007669"/>
    <property type="project" value="TreeGrafter"/>
</dbReference>
<feature type="compositionally biased region" description="Pro residues" evidence="4">
    <location>
        <begin position="319"/>
        <end position="328"/>
    </location>
</feature>
<sequence length="541" mass="58953">MRVKLFRDSFDTPWGFRLQGGRDLNQPLVVQRVFSNTPAEGELQRGDIFLEINTRDAAGFTHKQALDQIKFGGGQIDLLIERPATPNINPLHPQSPTRAPSNLPAVLPGAIQIPIKKRPDPVYAAPSMHPPQNTSGHQPKKITLNTFGGGTTSFGASYGKPPAKTGWSPQQSPSSSQQQYSPQPNMMVRVQDSLDSALSPRSFSSYQQPVQHQAPPPMRQFSAGPSYPSPGLTSTQAELQDQQPSYIRSSDPVPEEDFSYIPVSQRKQTFSSKPAPPPPVPKGKKGPKPFKPQSQDYADFGVDYTKIKKQPEPARFQPSAPPAPPPVQSRPVNYSGDNMGGYDRPPAWSSSLRSSNVSKPWELEQQDSFMPVQNTPQRGGPPSVSPKPTSPRPPAQAPVQRQIPIRSVPNGAPHGDAGDAKVVHLQYNSPMGLYSGANIKDTYTGQTQGRYPMSSTATPSGPTPANTKTGDRDWSESHVYRMLHDRNPASHAAPAVNTKPPPPPVAYKPVHQPPAPPAQKQYQQAPQNNYGFDDSYGTSDF</sequence>
<feature type="compositionally biased region" description="Low complexity" evidence="4">
    <location>
        <begin position="168"/>
        <end position="183"/>
    </location>
</feature>
<keyword evidence="2" id="KW-0963">Cytoplasm</keyword>
<organism evidence="6 7">
    <name type="scientific">Mizuhopecten yessoensis</name>
    <name type="common">Japanese scallop</name>
    <name type="synonym">Patinopecten yessoensis</name>
    <dbReference type="NCBI Taxonomy" id="6573"/>
    <lineage>
        <taxon>Eukaryota</taxon>
        <taxon>Metazoa</taxon>
        <taxon>Spiralia</taxon>
        <taxon>Lophotrochozoa</taxon>
        <taxon>Mollusca</taxon>
        <taxon>Bivalvia</taxon>
        <taxon>Autobranchia</taxon>
        <taxon>Pteriomorphia</taxon>
        <taxon>Pectinida</taxon>
        <taxon>Pectinoidea</taxon>
        <taxon>Pectinidae</taxon>
        <taxon>Mizuhopecten</taxon>
    </lineage>
</organism>
<dbReference type="Pfam" id="PF15936">
    <property type="entry name" value="DUF4749"/>
    <property type="match status" value="1"/>
</dbReference>
<keyword evidence="3" id="KW-0440">LIM domain</keyword>
<feature type="compositionally biased region" description="Polar residues" evidence="4">
    <location>
        <begin position="199"/>
        <end position="211"/>
    </location>
</feature>
<feature type="compositionally biased region" description="Polar residues" evidence="4">
    <location>
        <begin position="441"/>
        <end position="468"/>
    </location>
</feature>
<keyword evidence="7" id="KW-1185">Reference proteome</keyword>
<feature type="compositionally biased region" description="Low complexity" evidence="4">
    <location>
        <begin position="518"/>
        <end position="527"/>
    </location>
</feature>
<dbReference type="InterPro" id="IPR031847">
    <property type="entry name" value="PDLI1-4/Zasp-like_mid"/>
</dbReference>
<dbReference type="PANTHER" id="PTHR24214:SF38">
    <property type="entry name" value="PDZ AND LIM DOMAIN PROTEIN ZASP-RELATED"/>
    <property type="match status" value="1"/>
</dbReference>
<dbReference type="GO" id="GO:0051371">
    <property type="term" value="F:muscle alpha-actinin binding"/>
    <property type="evidence" value="ECO:0007669"/>
    <property type="project" value="TreeGrafter"/>
</dbReference>
<name>A0A210QEM2_MIZYE</name>
<dbReference type="InterPro" id="IPR001478">
    <property type="entry name" value="PDZ"/>
</dbReference>
<feature type="compositionally biased region" description="Basic and acidic residues" evidence="4">
    <location>
        <begin position="469"/>
        <end position="488"/>
    </location>
</feature>
<dbReference type="InterPro" id="IPR006643">
    <property type="entry name" value="Zasp-like_motif"/>
</dbReference>
<evidence type="ECO:0000256" key="1">
    <source>
        <dbReference type="ARBA" id="ARBA00004496"/>
    </source>
</evidence>
<feature type="compositionally biased region" description="Pro residues" evidence="4">
    <location>
        <begin position="383"/>
        <end position="396"/>
    </location>
</feature>
<feature type="compositionally biased region" description="Polar residues" evidence="4">
    <location>
        <begin position="231"/>
        <end position="248"/>
    </location>
</feature>
<evidence type="ECO:0000256" key="4">
    <source>
        <dbReference type="SAM" id="MobiDB-lite"/>
    </source>
</evidence>
<dbReference type="GO" id="GO:0030018">
    <property type="term" value="C:Z disc"/>
    <property type="evidence" value="ECO:0007669"/>
    <property type="project" value="TreeGrafter"/>
</dbReference>
<dbReference type="CDD" id="cd23068">
    <property type="entry name" value="PDZ_ZASP52-like"/>
    <property type="match status" value="1"/>
</dbReference>
<dbReference type="GO" id="GO:0030036">
    <property type="term" value="P:actin cytoskeleton organization"/>
    <property type="evidence" value="ECO:0007669"/>
    <property type="project" value="TreeGrafter"/>
</dbReference>
<dbReference type="GO" id="GO:0061061">
    <property type="term" value="P:muscle structure development"/>
    <property type="evidence" value="ECO:0007669"/>
    <property type="project" value="TreeGrafter"/>
</dbReference>
<feature type="region of interest" description="Disordered" evidence="4">
    <location>
        <begin position="120"/>
        <end position="183"/>
    </location>
</feature>
<dbReference type="OrthoDB" id="44841at2759"/>
<evidence type="ECO:0000313" key="6">
    <source>
        <dbReference type="EMBL" id="OWF47196.1"/>
    </source>
</evidence>
<dbReference type="SMART" id="SM00228">
    <property type="entry name" value="PDZ"/>
    <property type="match status" value="1"/>
</dbReference>
<feature type="compositionally biased region" description="Polar residues" evidence="4">
    <location>
        <begin position="348"/>
        <end position="358"/>
    </location>
</feature>
<comment type="subcellular location">
    <subcellularLocation>
        <location evidence="1">Cytoplasm</location>
    </subcellularLocation>
</comment>
<dbReference type="SUPFAM" id="SSF50156">
    <property type="entry name" value="PDZ domain-like"/>
    <property type="match status" value="1"/>
</dbReference>
<dbReference type="EMBL" id="NEDP02004009">
    <property type="protein sequence ID" value="OWF47196.1"/>
    <property type="molecule type" value="Genomic_DNA"/>
</dbReference>
<reference evidence="6 7" key="1">
    <citation type="journal article" date="2017" name="Nat. Ecol. Evol.">
        <title>Scallop genome provides insights into evolution of bilaterian karyotype and development.</title>
        <authorList>
            <person name="Wang S."/>
            <person name="Zhang J."/>
            <person name="Jiao W."/>
            <person name="Li J."/>
            <person name="Xun X."/>
            <person name="Sun Y."/>
            <person name="Guo X."/>
            <person name="Huan P."/>
            <person name="Dong B."/>
            <person name="Zhang L."/>
            <person name="Hu X."/>
            <person name="Sun X."/>
            <person name="Wang J."/>
            <person name="Zhao C."/>
            <person name="Wang Y."/>
            <person name="Wang D."/>
            <person name="Huang X."/>
            <person name="Wang R."/>
            <person name="Lv J."/>
            <person name="Li Y."/>
            <person name="Zhang Z."/>
            <person name="Liu B."/>
            <person name="Lu W."/>
            <person name="Hui Y."/>
            <person name="Liang J."/>
            <person name="Zhou Z."/>
            <person name="Hou R."/>
            <person name="Li X."/>
            <person name="Liu Y."/>
            <person name="Li H."/>
            <person name="Ning X."/>
            <person name="Lin Y."/>
            <person name="Zhao L."/>
            <person name="Xing Q."/>
            <person name="Dou J."/>
            <person name="Li Y."/>
            <person name="Mao J."/>
            <person name="Guo H."/>
            <person name="Dou H."/>
            <person name="Li T."/>
            <person name="Mu C."/>
            <person name="Jiang W."/>
            <person name="Fu Q."/>
            <person name="Fu X."/>
            <person name="Miao Y."/>
            <person name="Liu J."/>
            <person name="Yu Q."/>
            <person name="Li R."/>
            <person name="Liao H."/>
            <person name="Li X."/>
            <person name="Kong Y."/>
            <person name="Jiang Z."/>
            <person name="Chourrout D."/>
            <person name="Li R."/>
            <person name="Bao Z."/>
        </authorList>
    </citation>
    <scope>NUCLEOTIDE SEQUENCE [LARGE SCALE GENOMIC DNA]</scope>
    <source>
        <strain evidence="6 7">PY_sf001</strain>
    </source>
</reference>
<feature type="domain" description="PDZ" evidence="5">
    <location>
        <begin position="2"/>
        <end position="84"/>
    </location>
</feature>
<dbReference type="InterPro" id="IPR050604">
    <property type="entry name" value="PDZ-LIM_domain"/>
</dbReference>
<feature type="region of interest" description="Disordered" evidence="4">
    <location>
        <begin position="199"/>
        <end position="541"/>
    </location>
</feature>
<dbReference type="GO" id="GO:0003779">
    <property type="term" value="F:actin binding"/>
    <property type="evidence" value="ECO:0007669"/>
    <property type="project" value="TreeGrafter"/>
</dbReference>
<evidence type="ECO:0000259" key="5">
    <source>
        <dbReference type="PROSITE" id="PS50106"/>
    </source>
</evidence>
<dbReference type="SMART" id="SM00735">
    <property type="entry name" value="ZM"/>
    <property type="match status" value="1"/>
</dbReference>
<comment type="caution">
    <text evidence="6">The sequence shown here is derived from an EMBL/GenBank/DDBJ whole genome shotgun (WGS) entry which is preliminary data.</text>
</comment>
<dbReference type="Pfam" id="PF00595">
    <property type="entry name" value="PDZ"/>
    <property type="match status" value="1"/>
</dbReference>
<dbReference type="AlphaFoldDB" id="A0A210QEM2"/>
<dbReference type="PROSITE" id="PS50106">
    <property type="entry name" value="PDZ"/>
    <property type="match status" value="1"/>
</dbReference>
<keyword evidence="3" id="KW-0479">Metal-binding</keyword>
<gene>
    <name evidence="6" type="ORF">KP79_PYT01349</name>
</gene>
<dbReference type="STRING" id="6573.A0A210QEM2"/>
<dbReference type="PANTHER" id="PTHR24214">
    <property type="entry name" value="PDZ AND LIM DOMAIN PROTEIN ZASP"/>
    <property type="match status" value="1"/>
</dbReference>
<keyword evidence="3" id="KW-0862">Zinc</keyword>
<dbReference type="Proteomes" id="UP000242188">
    <property type="component" value="Unassembled WGS sequence"/>
</dbReference>